<dbReference type="InterPro" id="IPR045467">
    <property type="entry name" value="DUF6497"/>
</dbReference>
<evidence type="ECO:0008006" key="4">
    <source>
        <dbReference type="Google" id="ProtNLM"/>
    </source>
</evidence>
<feature type="chain" id="PRO_5021790269" description="Acetolactate synthase" evidence="1">
    <location>
        <begin position="23"/>
        <end position="135"/>
    </location>
</feature>
<name>A0A521DJR2_9RHOB</name>
<accession>A0A521DJR2</accession>
<evidence type="ECO:0000256" key="1">
    <source>
        <dbReference type="SAM" id="SignalP"/>
    </source>
</evidence>
<sequence length="135" mass="14358">MNKATRTFAALQGCLLASVATAAGQEEAPAVPSGLSIQLQEYFVEPQPDGALWARFRFVAPALAEGVSFAKVEQDLPSLCAQVALPRLSQAGQAVDQVVISLASQPVAFGVADADIIQFFEAYRIENGLCIWEGF</sequence>
<dbReference type="EMBL" id="FXTO01000011">
    <property type="protein sequence ID" value="SMO71973.1"/>
    <property type="molecule type" value="Genomic_DNA"/>
</dbReference>
<dbReference type="Proteomes" id="UP000316030">
    <property type="component" value="Unassembled WGS sequence"/>
</dbReference>
<reference evidence="2 3" key="1">
    <citation type="submission" date="2017-05" db="EMBL/GenBank/DDBJ databases">
        <authorList>
            <person name="Varghese N."/>
            <person name="Submissions S."/>
        </authorList>
    </citation>
    <scope>NUCLEOTIDE SEQUENCE [LARGE SCALE GENOMIC DNA]</scope>
    <source>
        <strain evidence="2 3">DSM 29506</strain>
    </source>
</reference>
<protein>
    <recommendedName>
        <fullName evidence="4">Acetolactate synthase</fullName>
    </recommendedName>
</protein>
<organism evidence="2 3">
    <name type="scientific">Thalassovita litoralis</name>
    <dbReference type="NCBI Taxonomy" id="1010611"/>
    <lineage>
        <taxon>Bacteria</taxon>
        <taxon>Pseudomonadati</taxon>
        <taxon>Pseudomonadota</taxon>
        <taxon>Alphaproteobacteria</taxon>
        <taxon>Rhodobacterales</taxon>
        <taxon>Roseobacteraceae</taxon>
        <taxon>Thalassovita</taxon>
    </lineage>
</organism>
<keyword evidence="3" id="KW-1185">Reference proteome</keyword>
<evidence type="ECO:0000313" key="3">
    <source>
        <dbReference type="Proteomes" id="UP000316030"/>
    </source>
</evidence>
<dbReference type="AlphaFoldDB" id="A0A521DJR2"/>
<dbReference type="Pfam" id="PF20107">
    <property type="entry name" value="DUF6497"/>
    <property type="match status" value="1"/>
</dbReference>
<proteinExistence type="predicted"/>
<gene>
    <name evidence="2" type="ORF">SAMN06265173_11151</name>
</gene>
<feature type="signal peptide" evidence="1">
    <location>
        <begin position="1"/>
        <end position="22"/>
    </location>
</feature>
<dbReference type="RefSeq" id="WP_221930546.1">
    <property type="nucleotide sequence ID" value="NZ_FXTO01000011.1"/>
</dbReference>
<keyword evidence="1" id="KW-0732">Signal</keyword>
<evidence type="ECO:0000313" key="2">
    <source>
        <dbReference type="EMBL" id="SMO71973.1"/>
    </source>
</evidence>